<reference evidence="2" key="1">
    <citation type="journal article" date="2023" name="G3 (Bethesda)">
        <title>Genome assembly and association tests identify interacting loci associated with vigor, precocity, and sex in interspecific pistachio rootstocks.</title>
        <authorList>
            <person name="Palmer W."/>
            <person name="Jacygrad E."/>
            <person name="Sagayaradj S."/>
            <person name="Cavanaugh K."/>
            <person name="Han R."/>
            <person name="Bertier L."/>
            <person name="Beede B."/>
            <person name="Kafkas S."/>
            <person name="Golino D."/>
            <person name="Preece J."/>
            <person name="Michelmore R."/>
        </authorList>
    </citation>
    <scope>NUCLEOTIDE SEQUENCE [LARGE SCALE GENOMIC DNA]</scope>
</reference>
<gene>
    <name evidence="1" type="ORF">Pint_26942</name>
</gene>
<protein>
    <submittedName>
        <fullName evidence="1">Uncharacterized protein</fullName>
    </submittedName>
</protein>
<proteinExistence type="predicted"/>
<accession>A0ACC0YQ00</accession>
<evidence type="ECO:0000313" key="1">
    <source>
        <dbReference type="EMBL" id="KAJ0040280.1"/>
    </source>
</evidence>
<comment type="caution">
    <text evidence="1">The sequence shown here is derived from an EMBL/GenBank/DDBJ whole genome shotgun (WGS) entry which is preliminary data.</text>
</comment>
<name>A0ACC0YQ00_9ROSI</name>
<organism evidence="1 2">
    <name type="scientific">Pistacia integerrima</name>
    <dbReference type="NCBI Taxonomy" id="434235"/>
    <lineage>
        <taxon>Eukaryota</taxon>
        <taxon>Viridiplantae</taxon>
        <taxon>Streptophyta</taxon>
        <taxon>Embryophyta</taxon>
        <taxon>Tracheophyta</taxon>
        <taxon>Spermatophyta</taxon>
        <taxon>Magnoliopsida</taxon>
        <taxon>eudicotyledons</taxon>
        <taxon>Gunneridae</taxon>
        <taxon>Pentapetalae</taxon>
        <taxon>rosids</taxon>
        <taxon>malvids</taxon>
        <taxon>Sapindales</taxon>
        <taxon>Anacardiaceae</taxon>
        <taxon>Pistacia</taxon>
    </lineage>
</organism>
<sequence>MYFPWLANMDILATVDPANIHYIMSSNFSNFPKGPEFKEIFDVLGDGIFYTDSDLWRSQRKAAQMLMNHQRFQKFLVKTSLEKLEKGLIPILEHVAKEGKVVDLQDLFQRFTFDSTFILVTGYDPACLSIEFPEVPFSKALEDADEAIFYRHVIPERVWKLQRWLGVGEEKKMKKAKETLDRVVFEYIQKKREELSKGIQAKEEADGVDFFMIAGRDTTSSALTWFLWLLSKNPQVETKIREELKTIIPTDKTEAKWWKFDIKELNKLAYLHGALCETLRLYPPVPFQHKVPIVPDILPSGHRVTPKKNKILFFLYAMGNEVNMGEDCLEFKPERWISEKGGIKHEPSYKFLAFNAGPRTCLGKEVAFIQMKTVAATIIHNYNVQIVKGQHHSPNVSIILHMM</sequence>
<dbReference type="EMBL" id="CM047740">
    <property type="protein sequence ID" value="KAJ0040280.1"/>
    <property type="molecule type" value="Genomic_DNA"/>
</dbReference>
<dbReference type="Proteomes" id="UP001163603">
    <property type="component" value="Chromosome 5"/>
</dbReference>
<evidence type="ECO:0000313" key="2">
    <source>
        <dbReference type="Proteomes" id="UP001163603"/>
    </source>
</evidence>
<keyword evidence="2" id="KW-1185">Reference proteome</keyword>